<name>A0A5N5K0I7_9ROSI</name>
<feature type="region of interest" description="Disordered" evidence="1">
    <location>
        <begin position="388"/>
        <end position="409"/>
    </location>
</feature>
<evidence type="ECO:0000256" key="1">
    <source>
        <dbReference type="SAM" id="MobiDB-lite"/>
    </source>
</evidence>
<dbReference type="Pfam" id="PF14111">
    <property type="entry name" value="DUF4283"/>
    <property type="match status" value="1"/>
</dbReference>
<feature type="domain" description="DUF4283" evidence="2">
    <location>
        <begin position="74"/>
        <end position="137"/>
    </location>
</feature>
<organism evidence="3 4">
    <name type="scientific">Salix brachista</name>
    <dbReference type="NCBI Taxonomy" id="2182728"/>
    <lineage>
        <taxon>Eukaryota</taxon>
        <taxon>Viridiplantae</taxon>
        <taxon>Streptophyta</taxon>
        <taxon>Embryophyta</taxon>
        <taxon>Tracheophyta</taxon>
        <taxon>Spermatophyta</taxon>
        <taxon>Magnoliopsida</taxon>
        <taxon>eudicotyledons</taxon>
        <taxon>Gunneridae</taxon>
        <taxon>Pentapetalae</taxon>
        <taxon>rosids</taxon>
        <taxon>fabids</taxon>
        <taxon>Malpighiales</taxon>
        <taxon>Salicaceae</taxon>
        <taxon>Saliceae</taxon>
        <taxon>Salix</taxon>
    </lineage>
</organism>
<comment type="caution">
    <text evidence="3">The sequence shown here is derived from an EMBL/GenBank/DDBJ whole genome shotgun (WGS) entry which is preliminary data.</text>
</comment>
<reference evidence="4" key="1">
    <citation type="journal article" date="2019" name="Gigascience">
        <title>De novo genome assembly of the endangered Acer yangbiense, a plant species with extremely small populations endemic to Yunnan Province, China.</title>
        <authorList>
            <person name="Yang J."/>
            <person name="Wariss H.M."/>
            <person name="Tao L."/>
            <person name="Zhang R."/>
            <person name="Yun Q."/>
            <person name="Hollingsworth P."/>
            <person name="Dao Z."/>
            <person name="Luo G."/>
            <person name="Guo H."/>
            <person name="Ma Y."/>
            <person name="Sun W."/>
        </authorList>
    </citation>
    <scope>NUCLEOTIDE SEQUENCE [LARGE SCALE GENOMIC DNA]</scope>
    <source>
        <strain evidence="4">cv. br00</strain>
    </source>
</reference>
<feature type="region of interest" description="Disordered" evidence="1">
    <location>
        <begin position="17"/>
        <end position="44"/>
    </location>
</feature>
<dbReference type="InterPro" id="IPR040256">
    <property type="entry name" value="At4g02000-like"/>
</dbReference>
<keyword evidence="4" id="KW-1185">Reference proteome</keyword>
<dbReference type="EMBL" id="VDCV01000015">
    <property type="protein sequence ID" value="KAB5524822.1"/>
    <property type="molecule type" value="Genomic_DNA"/>
</dbReference>
<dbReference type="AlphaFoldDB" id="A0A5N5K0I7"/>
<dbReference type="Proteomes" id="UP000326939">
    <property type="component" value="Chromosome 15"/>
</dbReference>
<evidence type="ECO:0000313" key="4">
    <source>
        <dbReference type="Proteomes" id="UP000326939"/>
    </source>
</evidence>
<dbReference type="InterPro" id="IPR025558">
    <property type="entry name" value="DUF4283"/>
</dbReference>
<proteinExistence type="predicted"/>
<accession>A0A5N5K0I7</accession>
<evidence type="ECO:0000313" key="3">
    <source>
        <dbReference type="EMBL" id="KAB5524822.1"/>
    </source>
</evidence>
<protein>
    <recommendedName>
        <fullName evidence="2">DUF4283 domain-containing protein</fullName>
    </recommendedName>
</protein>
<sequence length="423" mass="46705">MTNDVVFIAGASDLCPNGGKRPRTNEVRDFGGTASSPPSPPPLPMSFKDKVFADFGKAEDNMVIGDEDYIIQNGEVPSIQFSDKIKECLWQLKRSMTLIDLENNFFIVKFLLEEDMEYVLTGGLWQVVGQYVTTQRFDVLEKIGKLIGLTVKVDPHTMSQSRGKFARICVELDISKPLTLFIEVEGLTYWVVYEGIQTSEATEVESMKDVTGLDKRVVEIENLEATRTEQVLGVAVSAGNVHVEQNKHLSTRSHFTILEADGNRGYASKDTTNTNQNSLNGVKKATHNLIPKRSFGRRKLPLTDCATSSSWMTYVNLRNKTMPLNCVGVVGLQVQGSDFQHDVQGVFSFNVGVPLTLTPEHDHLNIDSMDVTNDGHVPNVQASISAEHSQALKAPARSDSDLSNELPNANDVTAAVQRDKILC</sequence>
<gene>
    <name evidence="3" type="ORF">DKX38_022571</name>
</gene>
<dbReference type="PANTHER" id="PTHR31286:SF99">
    <property type="entry name" value="DUF4283 DOMAIN-CONTAINING PROTEIN"/>
    <property type="match status" value="1"/>
</dbReference>
<evidence type="ECO:0000259" key="2">
    <source>
        <dbReference type="Pfam" id="PF14111"/>
    </source>
</evidence>
<dbReference type="PANTHER" id="PTHR31286">
    <property type="entry name" value="GLYCINE-RICH CELL WALL STRUCTURAL PROTEIN 1.8-LIKE"/>
    <property type="match status" value="1"/>
</dbReference>